<keyword evidence="5" id="KW-1185">Reference proteome</keyword>
<evidence type="ECO:0000256" key="2">
    <source>
        <dbReference type="SAM" id="Phobius"/>
    </source>
</evidence>
<evidence type="ECO:0000256" key="3">
    <source>
        <dbReference type="SAM" id="SignalP"/>
    </source>
</evidence>
<name>H8GHL0_METAL</name>
<dbReference type="eggNOG" id="ENOG502Z83T">
    <property type="taxonomic scope" value="Bacteria"/>
</dbReference>
<dbReference type="RefSeq" id="WP_005374625.1">
    <property type="nucleotide sequence ID" value="NZ_CM001475.1"/>
</dbReference>
<feature type="region of interest" description="Disordered" evidence="1">
    <location>
        <begin position="1348"/>
        <end position="1367"/>
    </location>
</feature>
<keyword evidence="2" id="KW-0812">Transmembrane</keyword>
<keyword evidence="2" id="KW-1133">Transmembrane helix</keyword>
<protein>
    <submittedName>
        <fullName evidence="4">Uncharacterized protein</fullName>
    </submittedName>
</protein>
<evidence type="ECO:0000313" key="5">
    <source>
        <dbReference type="Proteomes" id="UP000005090"/>
    </source>
</evidence>
<feature type="transmembrane region" description="Helical" evidence="2">
    <location>
        <begin position="1179"/>
        <end position="1200"/>
    </location>
</feature>
<accession>H8GHL0</accession>
<keyword evidence="2" id="KW-0472">Membrane</keyword>
<feature type="transmembrane region" description="Helical" evidence="2">
    <location>
        <begin position="1314"/>
        <end position="1334"/>
    </location>
</feature>
<evidence type="ECO:0000256" key="1">
    <source>
        <dbReference type="SAM" id="MobiDB-lite"/>
    </source>
</evidence>
<organism evidence="4 5">
    <name type="scientific">Methylomicrobium album BG8</name>
    <dbReference type="NCBI Taxonomy" id="686340"/>
    <lineage>
        <taxon>Bacteria</taxon>
        <taxon>Pseudomonadati</taxon>
        <taxon>Pseudomonadota</taxon>
        <taxon>Gammaproteobacteria</taxon>
        <taxon>Methylococcales</taxon>
        <taxon>Methylococcaceae</taxon>
        <taxon>Methylomicrobium</taxon>
    </lineage>
</organism>
<evidence type="ECO:0000313" key="4">
    <source>
        <dbReference type="EMBL" id="EIC31328.1"/>
    </source>
</evidence>
<dbReference type="EMBL" id="CM001475">
    <property type="protein sequence ID" value="EIC31328.1"/>
    <property type="molecule type" value="Genomic_DNA"/>
</dbReference>
<feature type="transmembrane region" description="Helical" evidence="2">
    <location>
        <begin position="1246"/>
        <end position="1269"/>
    </location>
</feature>
<feature type="signal peptide" evidence="3">
    <location>
        <begin position="1"/>
        <end position="20"/>
    </location>
</feature>
<gene>
    <name evidence="4" type="ORF">Metal_3681</name>
</gene>
<feature type="transmembrane region" description="Helical" evidence="2">
    <location>
        <begin position="693"/>
        <end position="714"/>
    </location>
</feature>
<reference evidence="4 5" key="1">
    <citation type="journal article" date="2013" name="Genome Announc.">
        <title>Genome Sequence of the Obligate Gammaproteobacterial Methanotroph Methylomicrobium album Strain BG8.</title>
        <authorList>
            <person name="Kits K.D."/>
            <person name="Kalyuzhnaya M.G."/>
            <person name="Klotz M.G."/>
            <person name="Jetten M.S."/>
            <person name="Op den Camp H.J."/>
            <person name="Vuilleumier S."/>
            <person name="Bringel F."/>
            <person name="Dispirito A.A."/>
            <person name="Murrell J.C."/>
            <person name="Bruce D."/>
            <person name="Cheng J.F."/>
            <person name="Copeland A."/>
            <person name="Goodwin L."/>
            <person name="Hauser L."/>
            <person name="Lajus A."/>
            <person name="Land M.L."/>
            <person name="Lapidus A."/>
            <person name="Lucas S."/>
            <person name="Medigue C."/>
            <person name="Pitluck S."/>
            <person name="Woyke T."/>
            <person name="Zeytun A."/>
            <person name="Stein L.Y."/>
        </authorList>
    </citation>
    <scope>NUCLEOTIDE SEQUENCE [LARGE SCALE GENOMIC DNA]</scope>
    <source>
        <strain evidence="4 5">BG8</strain>
    </source>
</reference>
<dbReference type="Proteomes" id="UP000005090">
    <property type="component" value="Chromosome"/>
</dbReference>
<sequence>MNRFARLCFVLFLGFSSAQAVPLAPERAPEPLKPWIDWVLHDSPEHGCPFLYNRFDEKHCGWPTELALDIGDRRGAFSLRGAAFRDGWIMLPGDDRHWPQAVTLNDGSAEVISRNDLPALKLDNTGPEPKAYRIKGEFFWDAMPETLAVPADTGLVSLNVNGSPVPYPVFRDGQIWVRAPEQRPGKPAGIENKVVLQVFRRIVDEVPLELITRLVLDVSGEPRELKLAVPVPEGFIPLHLSSPLPARLEDDGRLLLQLRPGRWQVDLAYRSAGPVESLPFQAPAVTDEQEAAWPDSEIWVFDARPALRVVEVEQVGAVDANLTNLPDDWKAWPAYRIESGQAMRFKVIRRGDPEPEPSQLNLTRKLWLDFDGGGYTVNDTINGRMTRGWRLNALPELKLGKVALDGSDQLITRLEGSGKEGVEVRRGILSLEADSRLTGAIGKISAVGWEQSFQQVSAELNLPPGWRLFAAGGVDNVPDSWIARWTLLDLFLVLVSALAVYKLWTPLWGGTAVVALALIWHEAGAPHYVWLHLLAATALIRVLPEGRFLQFTRWYRRASWLGLILIAVPFMIDQVRIGLYPQLERPWQSLSAPPSPVAAQMAAPEADAMSEAREPRRMFSKSKMAEAVGSVAEGMAYIENQPADVERVDPNAKIQTGPGLPTWQWHRVLLTWNGSVDQGQTLTLWYLPPGLTLALNFLRVALIAVLALLMFGVAEKWIFRFKGSPALIFWCLLMPVLSLPSEQAHADFPGQAVLDQLKARLLEAPDCLPACAESSAMQIKFDGEALQLLLEMHAQQDVAVPLPADDLQWFPNRVTVDGVPAPGLFRTGNNLWLHLDPGRHAVVLRGILPATGQFTLPLPLKPHRVTVEGSGWETVGIGENGLPGEQLRFERVQKVQDKTQAEALAPGVLPAFVRIERTLQLGLDWRVTTRIVRLSEPGSPVLLSVPLLSGEAVTTPGVRVRNGRADVNMAAGQNEMAWVSTLAKADKLELAAAPTNPWIEVFRADVSPVWHIETSGIPMIYLNHEQRWLPEWRPWPGEKVVLAVSRPQAAAGRTLTIDNSRLTVTPGKRIRDTELSLSLRSSQGGQHPLLLPEAAELQTVAIDGQPQPLRLEGRKLVLPIRPGTQTVTLRWLEAQPIAARVATPEVDLGAPSVNAGLNIRLGEDRWVLWVDGPKMGPAVLFWGVLIVLALLSAGLGRIPLTPLKHWQWFLLLAGLSQIPLATALVVIAWLMLLGWRCGKSAAEIRYFNALQVLLGGLTILSLGILFAAVSQGLLNTPDMMITGNQSSPYSLNWYQDRSAAPLPKAAVVSVPLKVYRLLMLAWSLWLAAALLNWLKWGWGCFSSRGLWKKSPPKAAKHEAQANVGHPE</sequence>
<keyword evidence="3" id="KW-0732">Signal</keyword>
<feature type="transmembrane region" description="Helical" evidence="2">
    <location>
        <begin position="1206"/>
        <end position="1234"/>
    </location>
</feature>
<dbReference type="STRING" id="686340.Metal_3681"/>
<proteinExistence type="predicted"/>
<feature type="chain" id="PRO_5003611625" evidence="3">
    <location>
        <begin position="21"/>
        <end position="1367"/>
    </location>
</feature>
<dbReference type="HOGENOM" id="CLU_005797_0_0_6"/>